<name>A0ABV3G8N2_MICGL</name>
<reference evidence="4 5" key="1">
    <citation type="submission" date="2024-06" db="EMBL/GenBank/DDBJ databases">
        <title>The Natural Products Discovery Center: Release of the First 8490 Sequenced Strains for Exploring Actinobacteria Biosynthetic Diversity.</title>
        <authorList>
            <person name="Kalkreuter E."/>
            <person name="Kautsar S.A."/>
            <person name="Yang D."/>
            <person name="Bader C.D."/>
            <person name="Teijaro C.N."/>
            <person name="Fluegel L."/>
            <person name="Davis C.M."/>
            <person name="Simpson J.R."/>
            <person name="Lauterbach L."/>
            <person name="Steele A.D."/>
            <person name="Gui C."/>
            <person name="Meng S."/>
            <person name="Li G."/>
            <person name="Viehrig K."/>
            <person name="Ye F."/>
            <person name="Su P."/>
            <person name="Kiefer A.F."/>
            <person name="Nichols A."/>
            <person name="Cepeda A.J."/>
            <person name="Yan W."/>
            <person name="Fan B."/>
            <person name="Jiang Y."/>
            <person name="Adhikari A."/>
            <person name="Zheng C.-J."/>
            <person name="Schuster L."/>
            <person name="Cowan T.M."/>
            <person name="Smanski M.J."/>
            <person name="Chevrette M.G."/>
            <person name="De Carvalho L.P.S."/>
            <person name="Shen B."/>
        </authorList>
    </citation>
    <scope>NUCLEOTIDE SEQUENCE [LARGE SCALE GENOMIC DNA]</scope>
    <source>
        <strain evidence="4 5">NPDC050100</strain>
    </source>
</reference>
<accession>A0ABV3G8N2</accession>
<dbReference type="InterPro" id="IPR017853">
    <property type="entry name" value="GH"/>
</dbReference>
<evidence type="ECO:0000256" key="2">
    <source>
        <dbReference type="ARBA" id="ARBA00023295"/>
    </source>
</evidence>
<dbReference type="Pfam" id="PF02449">
    <property type="entry name" value="Glyco_hydro_42"/>
    <property type="match status" value="1"/>
</dbReference>
<dbReference type="Gene3D" id="3.40.50.2300">
    <property type="match status" value="1"/>
</dbReference>
<evidence type="ECO:0000256" key="1">
    <source>
        <dbReference type="ARBA" id="ARBA00022801"/>
    </source>
</evidence>
<sequence>MWHVHNEYGWANAHCYCETSAEAFRDWLRDRHGSVAALNRAWGTTFWGLSYGSFDKVEPPRLAPPGLLTALQLDFMRFSVDAHIANFRRERDIIRRHCDLPVTTNWTRRSGETAMAQLLERSPDLDAVFVASDLMAAGALATLRAAGREVPDDVAVGGFDDSSVAVSTHPPLTTVRRPLAQVAEETVRLLLDLIDGAPHVDSVILPTTLVVRASA</sequence>
<keyword evidence="5" id="KW-1185">Reference proteome</keyword>
<dbReference type="SUPFAM" id="SSF51445">
    <property type="entry name" value="(Trans)glycosidases"/>
    <property type="match status" value="1"/>
</dbReference>
<evidence type="ECO:0000259" key="3">
    <source>
        <dbReference type="Pfam" id="PF02449"/>
    </source>
</evidence>
<evidence type="ECO:0000313" key="4">
    <source>
        <dbReference type="EMBL" id="MEV0967707.1"/>
    </source>
</evidence>
<gene>
    <name evidence="4" type="ORF">AB0I59_03660</name>
</gene>
<dbReference type="EMBL" id="JBFALK010000002">
    <property type="protein sequence ID" value="MEV0967707.1"/>
    <property type="molecule type" value="Genomic_DNA"/>
</dbReference>
<dbReference type="InterPro" id="IPR003476">
    <property type="entry name" value="Glyco_hydro_42"/>
</dbReference>
<dbReference type="RefSeq" id="WP_358129657.1">
    <property type="nucleotide sequence ID" value="NZ_JBFALK010000002.1"/>
</dbReference>
<dbReference type="InterPro" id="IPR028082">
    <property type="entry name" value="Peripla_BP_I"/>
</dbReference>
<feature type="domain" description="Glycoside hydrolase family 42 N-terminal" evidence="3">
    <location>
        <begin position="1"/>
        <end position="126"/>
    </location>
</feature>
<protein>
    <submittedName>
        <fullName evidence="4">Beta-galactosidase</fullName>
        <ecNumber evidence="4">3.2.1.23</ecNumber>
    </submittedName>
</protein>
<dbReference type="CDD" id="cd06267">
    <property type="entry name" value="PBP1_LacI_sugar_binding-like"/>
    <property type="match status" value="1"/>
</dbReference>
<dbReference type="EC" id="3.2.1.23" evidence="4"/>
<dbReference type="InterPro" id="IPR013529">
    <property type="entry name" value="Glyco_hydro_42_N"/>
</dbReference>
<dbReference type="SUPFAM" id="SSF53822">
    <property type="entry name" value="Periplasmic binding protein-like I"/>
    <property type="match status" value="1"/>
</dbReference>
<comment type="caution">
    <text evidence="4">The sequence shown here is derived from an EMBL/GenBank/DDBJ whole genome shotgun (WGS) entry which is preliminary data.</text>
</comment>
<proteinExistence type="predicted"/>
<keyword evidence="2 4" id="KW-0326">Glycosidase</keyword>
<dbReference type="PANTHER" id="PTHR36447">
    <property type="entry name" value="BETA-GALACTOSIDASE GANA"/>
    <property type="match status" value="1"/>
</dbReference>
<organism evidence="4 5">
    <name type="scientific">Microtetraspora glauca</name>
    <dbReference type="NCBI Taxonomy" id="1996"/>
    <lineage>
        <taxon>Bacteria</taxon>
        <taxon>Bacillati</taxon>
        <taxon>Actinomycetota</taxon>
        <taxon>Actinomycetes</taxon>
        <taxon>Streptosporangiales</taxon>
        <taxon>Streptosporangiaceae</taxon>
        <taxon>Microtetraspora</taxon>
    </lineage>
</organism>
<evidence type="ECO:0000313" key="5">
    <source>
        <dbReference type="Proteomes" id="UP001551675"/>
    </source>
</evidence>
<keyword evidence="1 4" id="KW-0378">Hydrolase</keyword>
<dbReference type="GO" id="GO:0004565">
    <property type="term" value="F:beta-galactosidase activity"/>
    <property type="evidence" value="ECO:0007669"/>
    <property type="project" value="UniProtKB-EC"/>
</dbReference>
<dbReference type="Gene3D" id="3.20.20.80">
    <property type="entry name" value="Glycosidases"/>
    <property type="match status" value="1"/>
</dbReference>
<dbReference type="PANTHER" id="PTHR36447:SF1">
    <property type="entry name" value="BETA-GALACTOSIDASE GANA"/>
    <property type="match status" value="1"/>
</dbReference>
<dbReference type="Proteomes" id="UP001551675">
    <property type="component" value="Unassembled WGS sequence"/>
</dbReference>